<sequence>MTRTAGSRARTDAVRALALRWRLLRVRATRRARSASRHWRSSLQVRVLTSTLVIGLVALALLGLYVGDRVRDGLFDARRDQVLVESARSTQQAQGLLDAATATTGRQVQTLLQDVTDQVYASGSGERDVFMLRAPGQTSTVGAIATASDRALVDLVSRELKEATAGGGQHWQSVGVVQDDGRVSPAVVVGQDVTVPVVGTYQIFFLYSLQAEQDRLDFLLRTLALAGAALVVLLGATTWSVTRRTVHPVRRAAQVAERLADGHLSERMPVRGEDEMATLARSFNEMAESLQDQIRRMEELSTLQRRFVSDVSHELRTPLTTIRMAGEVIHASREDFEPAVKRSAELLQTQLDRFEDLLADLLEISRFDAGAAVLDAEGRDVRDVVLRAVDNAAPLAQRRGSWVHVDLPATPATADIDPRRVERVLRNLLVNAVEHADGSAVEVTVGADQHAVAVTVRDHGVGMTAQEAAHVFDRFWRADPARARTTGGTGLGLAISLEDAHLHGGWLQAWGRPGRGASFRLTLPRRAGIELTGSPLPLEPDERPVSPAEPVRPVHDPAALPELPPMTGEITVVGGGPGGTGGPAHAPRAQAER</sequence>
<keyword evidence="10" id="KW-0067">ATP-binding</keyword>
<feature type="domain" description="HAMP" evidence="18">
    <location>
        <begin position="243"/>
        <end position="295"/>
    </location>
</feature>
<name>A0A7Y9FD62_9CELL</name>
<dbReference type="SMART" id="SM00387">
    <property type="entry name" value="HATPase_c"/>
    <property type="match status" value="1"/>
</dbReference>
<keyword evidence="7 16" id="KW-0812">Transmembrane</keyword>
<keyword evidence="8" id="KW-0547">Nucleotide-binding</keyword>
<dbReference type="NCBIfam" id="NF040691">
    <property type="entry name" value="MtrAB_MtrB"/>
    <property type="match status" value="1"/>
</dbReference>
<keyword evidence="13 16" id="KW-0472">Membrane</keyword>
<dbReference type="GO" id="GO:0005886">
    <property type="term" value="C:plasma membrane"/>
    <property type="evidence" value="ECO:0007669"/>
    <property type="project" value="UniProtKB-SubCell"/>
</dbReference>
<organism evidence="20 21">
    <name type="scientific">Cellulomonas oligotrophica</name>
    <dbReference type="NCBI Taxonomy" id="931536"/>
    <lineage>
        <taxon>Bacteria</taxon>
        <taxon>Bacillati</taxon>
        <taxon>Actinomycetota</taxon>
        <taxon>Actinomycetes</taxon>
        <taxon>Micrococcales</taxon>
        <taxon>Cellulomonadaceae</taxon>
        <taxon>Cellulomonas</taxon>
    </lineage>
</organism>
<evidence type="ECO:0000256" key="12">
    <source>
        <dbReference type="ARBA" id="ARBA00023012"/>
    </source>
</evidence>
<evidence type="ECO:0000256" key="1">
    <source>
        <dbReference type="ARBA" id="ARBA00000085"/>
    </source>
</evidence>
<dbReference type="CDD" id="cd06225">
    <property type="entry name" value="HAMP"/>
    <property type="match status" value="1"/>
</dbReference>
<dbReference type="EMBL" id="JACCBK010000001">
    <property type="protein sequence ID" value="NYD85193.1"/>
    <property type="molecule type" value="Genomic_DNA"/>
</dbReference>
<comment type="subcellular location">
    <subcellularLocation>
        <location evidence="2">Cell membrane</location>
        <topology evidence="2">Multi-pass membrane protein</topology>
    </subcellularLocation>
</comment>
<keyword evidence="11 16" id="KW-1133">Transmembrane helix</keyword>
<comment type="caution">
    <text evidence="20">The sequence shown here is derived from an EMBL/GenBank/DDBJ whole genome shotgun (WGS) entry which is preliminary data.</text>
</comment>
<dbReference type="EC" id="2.7.13.3" evidence="3"/>
<keyword evidence="4" id="KW-1003">Cell membrane</keyword>
<dbReference type="InterPro" id="IPR036890">
    <property type="entry name" value="HATPase_C_sf"/>
</dbReference>
<proteinExistence type="predicted"/>
<dbReference type="Proteomes" id="UP000618382">
    <property type="component" value="Unassembled WGS sequence"/>
</dbReference>
<dbReference type="Gene3D" id="3.30.565.10">
    <property type="entry name" value="Histidine kinase-like ATPase, C-terminal domain"/>
    <property type="match status" value="1"/>
</dbReference>
<evidence type="ECO:0000256" key="10">
    <source>
        <dbReference type="ARBA" id="ARBA00022840"/>
    </source>
</evidence>
<dbReference type="SMART" id="SM00304">
    <property type="entry name" value="HAMP"/>
    <property type="match status" value="1"/>
</dbReference>
<feature type="transmembrane region" description="Helical" evidence="16">
    <location>
        <begin position="47"/>
        <end position="66"/>
    </location>
</feature>
<evidence type="ECO:0000256" key="6">
    <source>
        <dbReference type="ARBA" id="ARBA00022679"/>
    </source>
</evidence>
<dbReference type="InterPro" id="IPR047669">
    <property type="entry name" value="MtrAB_MtrB"/>
</dbReference>
<dbReference type="Gene3D" id="1.10.287.130">
    <property type="match status" value="1"/>
</dbReference>
<dbReference type="InterPro" id="IPR003660">
    <property type="entry name" value="HAMP_dom"/>
</dbReference>
<evidence type="ECO:0000259" key="18">
    <source>
        <dbReference type="PROSITE" id="PS50885"/>
    </source>
</evidence>
<dbReference type="FunFam" id="1.10.287.130:FF:000010">
    <property type="entry name" value="Two-component sensor histidine kinase"/>
    <property type="match status" value="1"/>
</dbReference>
<dbReference type="InterPro" id="IPR003594">
    <property type="entry name" value="HATPase_dom"/>
</dbReference>
<dbReference type="FunFam" id="3.30.565.10:FF:000013">
    <property type="entry name" value="Two-component sensor histidine kinase"/>
    <property type="match status" value="1"/>
</dbReference>
<keyword evidence="12" id="KW-0902">Two-component regulatory system</keyword>
<evidence type="ECO:0000256" key="13">
    <source>
        <dbReference type="ARBA" id="ARBA00023136"/>
    </source>
</evidence>
<dbReference type="SUPFAM" id="SSF158472">
    <property type="entry name" value="HAMP domain-like"/>
    <property type="match status" value="1"/>
</dbReference>
<dbReference type="PRINTS" id="PR00344">
    <property type="entry name" value="BCTRLSENSOR"/>
</dbReference>
<evidence type="ECO:0000256" key="15">
    <source>
        <dbReference type="SAM" id="MobiDB-lite"/>
    </source>
</evidence>
<reference evidence="20 21" key="1">
    <citation type="submission" date="2020-07" db="EMBL/GenBank/DDBJ databases">
        <title>Sequencing the genomes of 1000 actinobacteria strains.</title>
        <authorList>
            <person name="Klenk H.-P."/>
        </authorList>
    </citation>
    <scope>NUCLEOTIDE SEQUENCE [LARGE SCALE GENOMIC DNA]</scope>
    <source>
        <strain evidence="20 21">DSM 24482</strain>
    </source>
</reference>
<dbReference type="CDD" id="cd00082">
    <property type="entry name" value="HisKA"/>
    <property type="match status" value="1"/>
</dbReference>
<dbReference type="CDD" id="cd00075">
    <property type="entry name" value="HATPase"/>
    <property type="match status" value="1"/>
</dbReference>
<feature type="compositionally biased region" description="Gly residues" evidence="15">
    <location>
        <begin position="573"/>
        <end position="582"/>
    </location>
</feature>
<dbReference type="AlphaFoldDB" id="A0A7Y9FD62"/>
<keyword evidence="22" id="KW-1185">Reference proteome</keyword>
<feature type="region of interest" description="Disordered" evidence="15">
    <location>
        <begin position="531"/>
        <end position="593"/>
    </location>
</feature>
<dbReference type="SMART" id="SM00388">
    <property type="entry name" value="HisKA"/>
    <property type="match status" value="1"/>
</dbReference>
<gene>
    <name evidence="20" type="ORF">BKA21_000742</name>
    <name evidence="19" type="ORF">Col01nite_33270</name>
</gene>
<evidence type="ECO:0000256" key="9">
    <source>
        <dbReference type="ARBA" id="ARBA00022777"/>
    </source>
</evidence>
<dbReference type="Gene3D" id="6.10.340.10">
    <property type="match status" value="1"/>
</dbReference>
<dbReference type="Pfam" id="PF00512">
    <property type="entry name" value="HisKA"/>
    <property type="match status" value="1"/>
</dbReference>
<dbReference type="EMBL" id="BONN01000013">
    <property type="protein sequence ID" value="GIG34168.1"/>
    <property type="molecule type" value="Genomic_DNA"/>
</dbReference>
<evidence type="ECO:0000313" key="19">
    <source>
        <dbReference type="EMBL" id="GIG34168.1"/>
    </source>
</evidence>
<evidence type="ECO:0000256" key="11">
    <source>
        <dbReference type="ARBA" id="ARBA00022989"/>
    </source>
</evidence>
<accession>A0A7Y9FD62</accession>
<dbReference type="PANTHER" id="PTHR43547:SF2">
    <property type="entry name" value="HYBRID SIGNAL TRANSDUCTION HISTIDINE KINASE C"/>
    <property type="match status" value="1"/>
</dbReference>
<evidence type="ECO:0000313" key="22">
    <source>
        <dbReference type="Proteomes" id="UP000618382"/>
    </source>
</evidence>
<evidence type="ECO:0000256" key="3">
    <source>
        <dbReference type="ARBA" id="ARBA00012438"/>
    </source>
</evidence>
<dbReference type="PANTHER" id="PTHR43547">
    <property type="entry name" value="TWO-COMPONENT HISTIDINE KINASE"/>
    <property type="match status" value="1"/>
</dbReference>
<dbReference type="Pfam" id="PF00672">
    <property type="entry name" value="HAMP"/>
    <property type="match status" value="1"/>
</dbReference>
<dbReference type="InterPro" id="IPR003661">
    <property type="entry name" value="HisK_dim/P_dom"/>
</dbReference>
<dbReference type="SUPFAM" id="SSF55874">
    <property type="entry name" value="ATPase domain of HSP90 chaperone/DNA topoisomerase II/histidine kinase"/>
    <property type="match status" value="1"/>
</dbReference>
<dbReference type="RefSeq" id="WP_239073009.1">
    <property type="nucleotide sequence ID" value="NZ_BAABFI010000032.1"/>
</dbReference>
<dbReference type="Pfam" id="PF02518">
    <property type="entry name" value="HATPase_c"/>
    <property type="match status" value="1"/>
</dbReference>
<evidence type="ECO:0000313" key="21">
    <source>
        <dbReference type="Proteomes" id="UP000577956"/>
    </source>
</evidence>
<reference evidence="19 22" key="2">
    <citation type="submission" date="2021-01" db="EMBL/GenBank/DDBJ databases">
        <title>Whole genome shotgun sequence of Cellulomonas oligotrophica NBRC 109435.</title>
        <authorList>
            <person name="Komaki H."/>
            <person name="Tamura T."/>
        </authorList>
    </citation>
    <scope>NUCLEOTIDE SEQUENCE [LARGE SCALE GENOMIC DNA]</scope>
    <source>
        <strain evidence="19 22">NBRC 109435</strain>
    </source>
</reference>
<dbReference type="InterPro" id="IPR005467">
    <property type="entry name" value="His_kinase_dom"/>
</dbReference>
<evidence type="ECO:0000256" key="14">
    <source>
        <dbReference type="ARBA" id="ARBA00035305"/>
    </source>
</evidence>
<dbReference type="GO" id="GO:0005524">
    <property type="term" value="F:ATP binding"/>
    <property type="evidence" value="ECO:0007669"/>
    <property type="project" value="UniProtKB-KW"/>
</dbReference>
<keyword evidence="9 20" id="KW-0418">Kinase</keyword>
<evidence type="ECO:0000256" key="16">
    <source>
        <dbReference type="SAM" id="Phobius"/>
    </source>
</evidence>
<evidence type="ECO:0000256" key="5">
    <source>
        <dbReference type="ARBA" id="ARBA00022553"/>
    </source>
</evidence>
<evidence type="ECO:0000256" key="4">
    <source>
        <dbReference type="ARBA" id="ARBA00022475"/>
    </source>
</evidence>
<dbReference type="InterPro" id="IPR004358">
    <property type="entry name" value="Sig_transdc_His_kin-like_C"/>
</dbReference>
<comment type="catalytic activity">
    <reaction evidence="1">
        <text>ATP + protein L-histidine = ADP + protein N-phospho-L-histidine.</text>
        <dbReference type="EC" id="2.7.13.3"/>
    </reaction>
</comment>
<keyword evidence="6 20" id="KW-0808">Transferase</keyword>
<evidence type="ECO:0000256" key="8">
    <source>
        <dbReference type="ARBA" id="ARBA00022741"/>
    </source>
</evidence>
<evidence type="ECO:0000259" key="17">
    <source>
        <dbReference type="PROSITE" id="PS50109"/>
    </source>
</evidence>
<dbReference type="PROSITE" id="PS50885">
    <property type="entry name" value="HAMP"/>
    <property type="match status" value="1"/>
</dbReference>
<keyword evidence="5" id="KW-0597">Phosphoprotein</keyword>
<dbReference type="SUPFAM" id="SSF47384">
    <property type="entry name" value="Homodimeric domain of signal transducing histidine kinase"/>
    <property type="match status" value="1"/>
</dbReference>
<evidence type="ECO:0000313" key="20">
    <source>
        <dbReference type="EMBL" id="NYD85193.1"/>
    </source>
</evidence>
<dbReference type="Proteomes" id="UP000577956">
    <property type="component" value="Unassembled WGS sequence"/>
</dbReference>
<evidence type="ECO:0000256" key="2">
    <source>
        <dbReference type="ARBA" id="ARBA00004651"/>
    </source>
</evidence>
<dbReference type="GO" id="GO:0000155">
    <property type="term" value="F:phosphorelay sensor kinase activity"/>
    <property type="evidence" value="ECO:0007669"/>
    <property type="project" value="InterPro"/>
</dbReference>
<feature type="domain" description="Histidine kinase" evidence="17">
    <location>
        <begin position="310"/>
        <end position="527"/>
    </location>
</feature>
<dbReference type="InterPro" id="IPR036097">
    <property type="entry name" value="HisK_dim/P_sf"/>
</dbReference>
<evidence type="ECO:0000256" key="7">
    <source>
        <dbReference type="ARBA" id="ARBA00022692"/>
    </source>
</evidence>
<dbReference type="PROSITE" id="PS50109">
    <property type="entry name" value="HIS_KIN"/>
    <property type="match status" value="1"/>
</dbReference>
<protein>
    <recommendedName>
        <fullName evidence="14">Sensor histidine kinase MtrB</fullName>
        <ecNumber evidence="3">2.7.13.3</ecNumber>
    </recommendedName>
</protein>